<name>A0ABW1X071_9ACTN</name>
<organism evidence="2 3">
    <name type="scientific">Luteococcus sanguinis</name>
    <dbReference type="NCBI Taxonomy" id="174038"/>
    <lineage>
        <taxon>Bacteria</taxon>
        <taxon>Bacillati</taxon>
        <taxon>Actinomycetota</taxon>
        <taxon>Actinomycetes</taxon>
        <taxon>Propionibacteriales</taxon>
        <taxon>Propionibacteriaceae</taxon>
        <taxon>Luteococcus</taxon>
    </lineage>
</organism>
<proteinExistence type="predicted"/>
<dbReference type="EMBL" id="JBHSUA010000015">
    <property type="protein sequence ID" value="MFC6396908.1"/>
    <property type="molecule type" value="Genomic_DNA"/>
</dbReference>
<evidence type="ECO:0000313" key="2">
    <source>
        <dbReference type="EMBL" id="MFC6396908.1"/>
    </source>
</evidence>
<feature type="compositionally biased region" description="Polar residues" evidence="1">
    <location>
        <begin position="16"/>
        <end position="29"/>
    </location>
</feature>
<reference evidence="3" key="1">
    <citation type="journal article" date="2019" name="Int. J. Syst. Evol. Microbiol.">
        <title>The Global Catalogue of Microorganisms (GCM) 10K type strain sequencing project: providing services to taxonomists for standard genome sequencing and annotation.</title>
        <authorList>
            <consortium name="The Broad Institute Genomics Platform"/>
            <consortium name="The Broad Institute Genome Sequencing Center for Infectious Disease"/>
            <person name="Wu L."/>
            <person name="Ma J."/>
        </authorList>
    </citation>
    <scope>NUCLEOTIDE SEQUENCE [LARGE SCALE GENOMIC DNA]</scope>
    <source>
        <strain evidence="3">CGMCC 1.15277</strain>
    </source>
</reference>
<comment type="caution">
    <text evidence="2">The sequence shown here is derived from an EMBL/GenBank/DDBJ whole genome shotgun (WGS) entry which is preliminary data.</text>
</comment>
<protein>
    <recommendedName>
        <fullName evidence="4">DUF295 domain-containing protein</fullName>
    </recommendedName>
</protein>
<accession>A0ABW1X071</accession>
<feature type="region of interest" description="Disordered" evidence="1">
    <location>
        <begin position="1"/>
        <end position="29"/>
    </location>
</feature>
<gene>
    <name evidence="2" type="ORF">ACFP57_07915</name>
</gene>
<evidence type="ECO:0000256" key="1">
    <source>
        <dbReference type="SAM" id="MobiDB-lite"/>
    </source>
</evidence>
<sequence>SPLKNIDTNPERFDIVTSSKNPNQETKTGLNNLHLKGTQTRPKDQATGFKHIKRCVIGIDFKHAVEFSSFGCIPRLTLSGSAWGNSVYFSDPFRECQLGDFSITTTRFPCRPFVVFAALWQLGEHYPSLSGMQNRGDETGLTRRFVTRGR</sequence>
<feature type="non-terminal residue" evidence="2">
    <location>
        <position position="1"/>
    </location>
</feature>
<evidence type="ECO:0000313" key="3">
    <source>
        <dbReference type="Proteomes" id="UP001596266"/>
    </source>
</evidence>
<dbReference type="Proteomes" id="UP001596266">
    <property type="component" value="Unassembled WGS sequence"/>
</dbReference>
<dbReference type="RefSeq" id="WP_386769329.1">
    <property type="nucleotide sequence ID" value="NZ_JBHSUA010000015.1"/>
</dbReference>
<evidence type="ECO:0008006" key="4">
    <source>
        <dbReference type="Google" id="ProtNLM"/>
    </source>
</evidence>
<keyword evidence="3" id="KW-1185">Reference proteome</keyword>